<sequence>MEKKFKISILTPTYNRAELLKRLYSSLVKNCKENLEIEWLIMDDGSKDETKIVVENFLKEDFIKIKYQYQENQGKMAAINHLVPQATGDVIIECDSDDYFTENAFEIVESEYKKVKDKEKFYALCFLKYDQNFQNLGKEFPKSETTMFDLYFKEGEDGEKALVFFTPIRKKYHYELEKNERFITEARMFHKMDEDYQILCVNKPIMICEYQKDGYTKNILKQFRENPNGYYFYFKEILQKNMKGVSFQKRLYTIKHYILFYTLTKRKGILKEIYGLWNKILIVLLYLPGKIVTKIKFSRKKSE</sequence>
<dbReference type="AlphaFoldDB" id="A0A9D1S9Z6"/>
<dbReference type="PANTHER" id="PTHR22916">
    <property type="entry name" value="GLYCOSYLTRANSFERASE"/>
    <property type="match status" value="1"/>
</dbReference>
<dbReference type="CDD" id="cd00761">
    <property type="entry name" value="Glyco_tranf_GTA_type"/>
    <property type="match status" value="1"/>
</dbReference>
<dbReference type="InterPro" id="IPR001173">
    <property type="entry name" value="Glyco_trans_2-like"/>
</dbReference>
<protein>
    <submittedName>
        <fullName evidence="2">Glycosyltransferase family 2 protein</fullName>
    </submittedName>
</protein>
<dbReference type="PANTHER" id="PTHR22916:SF3">
    <property type="entry name" value="UDP-GLCNAC:BETAGAL BETA-1,3-N-ACETYLGLUCOSAMINYLTRANSFERASE-LIKE PROTEIN 1"/>
    <property type="match status" value="1"/>
</dbReference>
<gene>
    <name evidence="2" type="ORF">IAB70_05200</name>
</gene>
<comment type="caution">
    <text evidence="2">The sequence shown here is derived from an EMBL/GenBank/DDBJ whole genome shotgun (WGS) entry which is preliminary data.</text>
</comment>
<evidence type="ECO:0000259" key="1">
    <source>
        <dbReference type="Pfam" id="PF00535"/>
    </source>
</evidence>
<reference evidence="2" key="1">
    <citation type="submission" date="2020-10" db="EMBL/GenBank/DDBJ databases">
        <authorList>
            <person name="Gilroy R."/>
        </authorList>
    </citation>
    <scope>NUCLEOTIDE SEQUENCE</scope>
    <source>
        <strain evidence="2">CHK195-15760</strain>
    </source>
</reference>
<name>A0A9D1S9Z6_9FIRM</name>
<reference evidence="2" key="2">
    <citation type="journal article" date="2021" name="PeerJ">
        <title>Extensive microbial diversity within the chicken gut microbiome revealed by metagenomics and culture.</title>
        <authorList>
            <person name="Gilroy R."/>
            <person name="Ravi A."/>
            <person name="Getino M."/>
            <person name="Pursley I."/>
            <person name="Horton D.L."/>
            <person name="Alikhan N.F."/>
            <person name="Baker D."/>
            <person name="Gharbi K."/>
            <person name="Hall N."/>
            <person name="Watson M."/>
            <person name="Adriaenssens E.M."/>
            <person name="Foster-Nyarko E."/>
            <person name="Jarju S."/>
            <person name="Secka A."/>
            <person name="Antonio M."/>
            <person name="Oren A."/>
            <person name="Chaudhuri R.R."/>
            <person name="La Ragione R."/>
            <person name="Hildebrand F."/>
            <person name="Pallen M.J."/>
        </authorList>
    </citation>
    <scope>NUCLEOTIDE SEQUENCE</scope>
    <source>
        <strain evidence="2">CHK195-15760</strain>
    </source>
</reference>
<organism evidence="2 3">
    <name type="scientific">Candidatus Merdicola faecigallinarum</name>
    <dbReference type="NCBI Taxonomy" id="2840862"/>
    <lineage>
        <taxon>Bacteria</taxon>
        <taxon>Bacillati</taxon>
        <taxon>Bacillota</taxon>
        <taxon>Clostridia</taxon>
        <taxon>Candidatus Merdicola</taxon>
    </lineage>
</organism>
<proteinExistence type="predicted"/>
<dbReference type="EMBL" id="DVNH01000039">
    <property type="protein sequence ID" value="HIU51997.1"/>
    <property type="molecule type" value="Genomic_DNA"/>
</dbReference>
<dbReference type="GO" id="GO:0016758">
    <property type="term" value="F:hexosyltransferase activity"/>
    <property type="evidence" value="ECO:0007669"/>
    <property type="project" value="UniProtKB-ARBA"/>
</dbReference>
<evidence type="ECO:0000313" key="2">
    <source>
        <dbReference type="EMBL" id="HIU51997.1"/>
    </source>
</evidence>
<feature type="domain" description="Glycosyltransferase 2-like" evidence="1">
    <location>
        <begin position="8"/>
        <end position="108"/>
    </location>
</feature>
<dbReference type="Proteomes" id="UP000824093">
    <property type="component" value="Unassembled WGS sequence"/>
</dbReference>
<evidence type="ECO:0000313" key="3">
    <source>
        <dbReference type="Proteomes" id="UP000824093"/>
    </source>
</evidence>
<dbReference type="SUPFAM" id="SSF53448">
    <property type="entry name" value="Nucleotide-diphospho-sugar transferases"/>
    <property type="match status" value="1"/>
</dbReference>
<dbReference type="Gene3D" id="3.90.550.10">
    <property type="entry name" value="Spore Coat Polysaccharide Biosynthesis Protein SpsA, Chain A"/>
    <property type="match status" value="1"/>
</dbReference>
<accession>A0A9D1S9Z6</accession>
<dbReference type="Pfam" id="PF00535">
    <property type="entry name" value="Glycos_transf_2"/>
    <property type="match status" value="1"/>
</dbReference>
<dbReference type="InterPro" id="IPR029044">
    <property type="entry name" value="Nucleotide-diphossugar_trans"/>
</dbReference>